<dbReference type="Gene3D" id="3.30.70.890">
    <property type="entry name" value="GHMP kinase, C-terminal domain"/>
    <property type="match status" value="1"/>
</dbReference>
<dbReference type="PRINTS" id="PR00959">
    <property type="entry name" value="MEVGALKINASE"/>
</dbReference>
<comment type="similarity">
    <text evidence="1">Belongs to the GHMP kinase family. GalK subfamily.</text>
</comment>
<sequence length="430" mass="47412">MNVEQTMEVLNGAGAERLLTELYGADQVEEQRGRYRELLEGYRDKFGDGEVKLFSSPGRTEISGNHTDHNHGKVLAGSINLDCVGVAAVNHSSKVKIVSTTFGQEFTVDLNNLAPSRRKSGTEDLVKGLLKGFQESGYEVGGFNAYITSNVISAAGVSSSAAFEMLLCSMLNTFFNEGRMDTVAYAHVGKYAENHYWDKASGLLDQMACAVGGLITIDFMEPSDPKVEKIDFDFGSQNHSLIIVQTGRGHADLSADYSAVPSEMKKVAEFFGKNYCSEITEKDVIDNLAEVRKYAGDRSVLRALHFFEENKRVENMVKALKEDRFDVFLENITASGNSSWKWLQNCYTNSNYQEQGITVALALTELFIADKGRGACRVHGGGFAGVIMAMLPNDLVDEYVEYIEKALGKGNAYRMSIRPHGAICFSDMCR</sequence>
<dbReference type="GO" id="GO:0004335">
    <property type="term" value="F:galactokinase activity"/>
    <property type="evidence" value="ECO:0007669"/>
    <property type="project" value="InterPro"/>
</dbReference>
<dbReference type="InterPro" id="IPR020568">
    <property type="entry name" value="Ribosomal_Su5_D2-typ_SF"/>
</dbReference>
<dbReference type="PANTHER" id="PTHR10457:SF7">
    <property type="entry name" value="GALACTOKINASE-RELATED"/>
    <property type="match status" value="1"/>
</dbReference>
<evidence type="ECO:0000256" key="4">
    <source>
        <dbReference type="ARBA" id="ARBA00022840"/>
    </source>
</evidence>
<dbReference type="Pfam" id="PF00288">
    <property type="entry name" value="GHMP_kinases_N"/>
    <property type="match status" value="1"/>
</dbReference>
<dbReference type="InterPro" id="IPR000705">
    <property type="entry name" value="Galactokinase"/>
</dbReference>
<reference evidence="7" key="2">
    <citation type="submission" date="2021-04" db="EMBL/GenBank/DDBJ databases">
        <authorList>
            <person name="Gilroy R."/>
        </authorList>
    </citation>
    <scope>NUCLEOTIDE SEQUENCE</scope>
    <source>
        <strain evidence="7">ChiGjej4B4-12881</strain>
    </source>
</reference>
<dbReference type="InterPro" id="IPR036554">
    <property type="entry name" value="GHMP_kinase_C_sf"/>
</dbReference>
<dbReference type="InterPro" id="IPR019539">
    <property type="entry name" value="GalKase_N"/>
</dbReference>
<keyword evidence="3" id="KW-0418">Kinase</keyword>
<evidence type="ECO:0000256" key="1">
    <source>
        <dbReference type="ARBA" id="ARBA00006566"/>
    </source>
</evidence>
<feature type="domain" description="GHMP kinase N-terminal" evidence="5">
    <location>
        <begin position="125"/>
        <end position="213"/>
    </location>
</feature>
<keyword evidence="4" id="KW-0067">ATP-binding</keyword>
<evidence type="ECO:0000313" key="7">
    <source>
        <dbReference type="EMBL" id="HIX53067.1"/>
    </source>
</evidence>
<dbReference type="Gene3D" id="3.30.230.10">
    <property type="match status" value="1"/>
</dbReference>
<dbReference type="InterPro" id="IPR014721">
    <property type="entry name" value="Ribsml_uS5_D2-typ_fold_subgr"/>
</dbReference>
<comment type="caution">
    <text evidence="7">The sequence shown here is derived from an EMBL/GenBank/DDBJ whole genome shotgun (WGS) entry which is preliminary data.</text>
</comment>
<proteinExistence type="inferred from homology"/>
<name>A0A9D1W667_9FIRM</name>
<dbReference type="GO" id="GO:0006012">
    <property type="term" value="P:galactose metabolic process"/>
    <property type="evidence" value="ECO:0007669"/>
    <property type="project" value="InterPro"/>
</dbReference>
<evidence type="ECO:0000259" key="5">
    <source>
        <dbReference type="Pfam" id="PF00288"/>
    </source>
</evidence>
<dbReference type="InterPro" id="IPR006204">
    <property type="entry name" value="GHMP_kinase_N_dom"/>
</dbReference>
<dbReference type="AlphaFoldDB" id="A0A9D1W667"/>
<dbReference type="EMBL" id="DXEU01000180">
    <property type="protein sequence ID" value="HIX53067.1"/>
    <property type="molecule type" value="Genomic_DNA"/>
</dbReference>
<protein>
    <submittedName>
        <fullName evidence="7">Galactokinase</fullName>
    </submittedName>
</protein>
<dbReference type="InterPro" id="IPR006206">
    <property type="entry name" value="Mevalonate/galactokinase"/>
</dbReference>
<accession>A0A9D1W667</accession>
<dbReference type="PRINTS" id="PR00473">
    <property type="entry name" value="GALCTOKINASE"/>
</dbReference>
<organism evidence="7 8">
    <name type="scientific">Candidatus Lachnoclostridium stercoripullorum</name>
    <dbReference type="NCBI Taxonomy" id="2838635"/>
    <lineage>
        <taxon>Bacteria</taxon>
        <taxon>Bacillati</taxon>
        <taxon>Bacillota</taxon>
        <taxon>Clostridia</taxon>
        <taxon>Lachnospirales</taxon>
        <taxon>Lachnospiraceae</taxon>
    </lineage>
</organism>
<evidence type="ECO:0000256" key="2">
    <source>
        <dbReference type="ARBA" id="ARBA00022741"/>
    </source>
</evidence>
<keyword evidence="3" id="KW-0808">Transferase</keyword>
<dbReference type="PANTHER" id="PTHR10457">
    <property type="entry name" value="MEVALONATE KINASE/GALACTOKINASE"/>
    <property type="match status" value="1"/>
</dbReference>
<keyword evidence="2" id="KW-0547">Nucleotide-binding</keyword>
<reference evidence="7" key="1">
    <citation type="journal article" date="2021" name="PeerJ">
        <title>Extensive microbial diversity within the chicken gut microbiome revealed by metagenomics and culture.</title>
        <authorList>
            <person name="Gilroy R."/>
            <person name="Ravi A."/>
            <person name="Getino M."/>
            <person name="Pursley I."/>
            <person name="Horton D.L."/>
            <person name="Alikhan N.F."/>
            <person name="Baker D."/>
            <person name="Gharbi K."/>
            <person name="Hall N."/>
            <person name="Watson M."/>
            <person name="Adriaenssens E.M."/>
            <person name="Foster-Nyarko E."/>
            <person name="Jarju S."/>
            <person name="Secka A."/>
            <person name="Antonio M."/>
            <person name="Oren A."/>
            <person name="Chaudhuri R.R."/>
            <person name="La Ragione R."/>
            <person name="Hildebrand F."/>
            <person name="Pallen M.J."/>
        </authorList>
    </citation>
    <scope>NUCLEOTIDE SEQUENCE</scope>
    <source>
        <strain evidence="7">ChiGjej4B4-12881</strain>
    </source>
</reference>
<dbReference type="GO" id="GO:0005829">
    <property type="term" value="C:cytosol"/>
    <property type="evidence" value="ECO:0007669"/>
    <property type="project" value="TreeGrafter"/>
</dbReference>
<evidence type="ECO:0000313" key="8">
    <source>
        <dbReference type="Proteomes" id="UP000886780"/>
    </source>
</evidence>
<evidence type="ECO:0000259" key="6">
    <source>
        <dbReference type="Pfam" id="PF10509"/>
    </source>
</evidence>
<dbReference type="SUPFAM" id="SSF55060">
    <property type="entry name" value="GHMP Kinase, C-terminal domain"/>
    <property type="match status" value="1"/>
</dbReference>
<evidence type="ECO:0000256" key="3">
    <source>
        <dbReference type="ARBA" id="ARBA00022777"/>
    </source>
</evidence>
<dbReference type="GO" id="GO:0005524">
    <property type="term" value="F:ATP binding"/>
    <property type="evidence" value="ECO:0007669"/>
    <property type="project" value="UniProtKB-KW"/>
</dbReference>
<dbReference type="Pfam" id="PF10509">
    <property type="entry name" value="GalKase_gal_bdg"/>
    <property type="match status" value="1"/>
</dbReference>
<dbReference type="SUPFAM" id="SSF54211">
    <property type="entry name" value="Ribosomal protein S5 domain 2-like"/>
    <property type="match status" value="1"/>
</dbReference>
<dbReference type="PIRSF" id="PIRSF000530">
    <property type="entry name" value="Galactokinase"/>
    <property type="match status" value="1"/>
</dbReference>
<gene>
    <name evidence="7" type="ORF">IAA28_09710</name>
</gene>
<feature type="domain" description="Galactokinase N-terminal" evidence="6">
    <location>
        <begin position="42"/>
        <end position="88"/>
    </location>
</feature>
<dbReference type="Proteomes" id="UP000886780">
    <property type="component" value="Unassembled WGS sequence"/>
</dbReference>